<proteinExistence type="predicted"/>
<organism evidence="1 2">
    <name type="scientific">Orbilia blumenaviensis</name>
    <dbReference type="NCBI Taxonomy" id="1796055"/>
    <lineage>
        <taxon>Eukaryota</taxon>
        <taxon>Fungi</taxon>
        <taxon>Dikarya</taxon>
        <taxon>Ascomycota</taxon>
        <taxon>Pezizomycotina</taxon>
        <taxon>Orbiliomycetes</taxon>
        <taxon>Orbiliales</taxon>
        <taxon>Orbiliaceae</taxon>
        <taxon>Orbilia</taxon>
    </lineage>
</organism>
<sequence>MNSLEQLERSLAFRRKRRQMNSAVNPLEPVNINEIRNTNLEFGLFSGSARRPDISEHYKDIEYTKRWYSIYQAVRERKLIPGRNMLKYLKNFGENRVDELEEQLQMALLYEYDPNEEVRAIYGPKIDLINWKLRYYGQTIKDAQEMLEMHDDQTMYLDVPMGPDSWWILR</sequence>
<evidence type="ECO:0000313" key="2">
    <source>
        <dbReference type="Proteomes" id="UP001373714"/>
    </source>
</evidence>
<protein>
    <submittedName>
        <fullName evidence="1">Uncharacterized protein</fullName>
    </submittedName>
</protein>
<dbReference type="Proteomes" id="UP001373714">
    <property type="component" value="Unassembled WGS sequence"/>
</dbReference>
<evidence type="ECO:0000313" key="1">
    <source>
        <dbReference type="EMBL" id="KAK6342206.1"/>
    </source>
</evidence>
<accession>A0AAV9UM40</accession>
<reference evidence="1 2" key="1">
    <citation type="submission" date="2019-10" db="EMBL/GenBank/DDBJ databases">
        <authorList>
            <person name="Palmer J.M."/>
        </authorList>
    </citation>
    <scope>NUCLEOTIDE SEQUENCE [LARGE SCALE GENOMIC DNA]</scope>
    <source>
        <strain evidence="1 2">TWF730</strain>
    </source>
</reference>
<dbReference type="AlphaFoldDB" id="A0AAV9UM40"/>
<name>A0AAV9UM40_9PEZI</name>
<keyword evidence="2" id="KW-1185">Reference proteome</keyword>
<gene>
    <name evidence="1" type="ORF">TWF730_001684</name>
</gene>
<dbReference type="EMBL" id="JAVHNS010000010">
    <property type="protein sequence ID" value="KAK6342206.1"/>
    <property type="molecule type" value="Genomic_DNA"/>
</dbReference>
<comment type="caution">
    <text evidence="1">The sequence shown here is derived from an EMBL/GenBank/DDBJ whole genome shotgun (WGS) entry which is preliminary data.</text>
</comment>